<reference evidence="1 2" key="1">
    <citation type="journal article" date="2021" name="Hortic Res">
        <title>High-quality reference genome and annotation aids understanding of berry development for evergreen blueberry (Vaccinium darrowii).</title>
        <authorList>
            <person name="Yu J."/>
            <person name="Hulse-Kemp A.M."/>
            <person name="Babiker E."/>
            <person name="Staton M."/>
        </authorList>
    </citation>
    <scope>NUCLEOTIDE SEQUENCE [LARGE SCALE GENOMIC DNA]</scope>
    <source>
        <strain evidence="2">cv. NJ 8807/NJ 8810</strain>
        <tissue evidence="1">Young leaf</tissue>
    </source>
</reference>
<evidence type="ECO:0000313" key="1">
    <source>
        <dbReference type="EMBL" id="KAH7851630.1"/>
    </source>
</evidence>
<dbReference type="EMBL" id="CM037158">
    <property type="protein sequence ID" value="KAH7851630.1"/>
    <property type="molecule type" value="Genomic_DNA"/>
</dbReference>
<evidence type="ECO:0000313" key="2">
    <source>
        <dbReference type="Proteomes" id="UP000828048"/>
    </source>
</evidence>
<accession>A0ACB7YDU2</accession>
<name>A0ACB7YDU2_9ERIC</name>
<protein>
    <submittedName>
        <fullName evidence="1">Uncharacterized protein</fullName>
    </submittedName>
</protein>
<organism evidence="1 2">
    <name type="scientific">Vaccinium darrowii</name>
    <dbReference type="NCBI Taxonomy" id="229202"/>
    <lineage>
        <taxon>Eukaryota</taxon>
        <taxon>Viridiplantae</taxon>
        <taxon>Streptophyta</taxon>
        <taxon>Embryophyta</taxon>
        <taxon>Tracheophyta</taxon>
        <taxon>Spermatophyta</taxon>
        <taxon>Magnoliopsida</taxon>
        <taxon>eudicotyledons</taxon>
        <taxon>Gunneridae</taxon>
        <taxon>Pentapetalae</taxon>
        <taxon>asterids</taxon>
        <taxon>Ericales</taxon>
        <taxon>Ericaceae</taxon>
        <taxon>Vaccinioideae</taxon>
        <taxon>Vaccinieae</taxon>
        <taxon>Vaccinium</taxon>
    </lineage>
</organism>
<keyword evidence="2" id="KW-1185">Reference proteome</keyword>
<dbReference type="Proteomes" id="UP000828048">
    <property type="component" value="Chromosome 8"/>
</dbReference>
<proteinExistence type="predicted"/>
<gene>
    <name evidence="1" type="ORF">Vadar_014501</name>
</gene>
<comment type="caution">
    <text evidence="1">The sequence shown here is derived from an EMBL/GenBank/DDBJ whole genome shotgun (WGS) entry which is preliminary data.</text>
</comment>
<sequence>MGSRSRQTAHRPAGARDSKFSRRLLGPPQESVRYDASDIGESLKRFFEVGLHEFCGGGKGDEEGHGRELVGALYPNRYSIDILWERKLDDGSIRVRERVGDKGPVCWGRENGDGSVAMEEESSEAEKWDGVAFGHEGKENYVRLGRTWRSSHLSL</sequence>